<comment type="caution">
    <text evidence="1">The sequence shown here is derived from an EMBL/GenBank/DDBJ whole genome shotgun (WGS) entry which is preliminary data.</text>
</comment>
<evidence type="ECO:0008006" key="3">
    <source>
        <dbReference type="Google" id="ProtNLM"/>
    </source>
</evidence>
<accession>A0A8H6KPN8</accession>
<dbReference type="Proteomes" id="UP000654918">
    <property type="component" value="Unassembled WGS sequence"/>
</dbReference>
<dbReference type="Gene3D" id="3.90.1140.10">
    <property type="entry name" value="Cyclic phosphodiesterase"/>
    <property type="match status" value="1"/>
</dbReference>
<dbReference type="AlphaFoldDB" id="A0A8H6KPN8"/>
<dbReference type="SUPFAM" id="SSF55144">
    <property type="entry name" value="LigT-like"/>
    <property type="match status" value="1"/>
</dbReference>
<keyword evidence="2" id="KW-1185">Reference proteome</keyword>
<name>A0A8H6KPN8_9PEZI</name>
<dbReference type="EMBL" id="WIGO01000040">
    <property type="protein sequence ID" value="KAF6835434.1"/>
    <property type="molecule type" value="Genomic_DNA"/>
</dbReference>
<reference evidence="1" key="1">
    <citation type="journal article" date="2020" name="Phytopathology">
        <title>Genome Sequence Resources of Colletotrichum truncatum, C. plurivorum, C. musicola, and C. sojae: Four Species Pathogenic to Soybean (Glycine max).</title>
        <authorList>
            <person name="Rogerio F."/>
            <person name="Boufleur T.R."/>
            <person name="Ciampi-Guillardi M."/>
            <person name="Sukno S.A."/>
            <person name="Thon M.R."/>
            <person name="Massola Junior N.S."/>
            <person name="Baroncelli R."/>
        </authorList>
    </citation>
    <scope>NUCLEOTIDE SEQUENCE</scope>
    <source>
        <strain evidence="1">LFN00145</strain>
    </source>
</reference>
<protein>
    <recommendedName>
        <fullName evidence="3">Ureidoglycolate hydrolase</fullName>
    </recommendedName>
</protein>
<sequence length="333" mass="37553">MGSQLVSTDAKNKLEDLSGITILPGQNPYEAFIKACNDDPVCPSRQSLSAEIQALYHAHRTKRNGQQREKFLSSGFKELVIDPFLLRLENPRMEPGFRDPRNCLVFWARPPDHVVRLAAHLQALLKKVAPGIWLMPQHRMHLTALEVTHSKTPQEISALTASMRPAIPRITDYTFSHRSRLVKPMISHDLAAFAVSFLPASGETRVSPPPALTATLPEDGVEGDGYTYHHLRRDVFDLVKEAGVEVESRYQVPSAHITLGRFLSDEDHATPEARRRWVDAVDEINAWLEREVWGREEGEWVGEWVVGQERGLDARDGQLWYGGGRTIRLGEGF</sequence>
<organism evidence="1 2">
    <name type="scientific">Colletotrichum plurivorum</name>
    <dbReference type="NCBI Taxonomy" id="2175906"/>
    <lineage>
        <taxon>Eukaryota</taxon>
        <taxon>Fungi</taxon>
        <taxon>Dikarya</taxon>
        <taxon>Ascomycota</taxon>
        <taxon>Pezizomycotina</taxon>
        <taxon>Sordariomycetes</taxon>
        <taxon>Hypocreomycetidae</taxon>
        <taxon>Glomerellales</taxon>
        <taxon>Glomerellaceae</taxon>
        <taxon>Colletotrichum</taxon>
        <taxon>Colletotrichum orchidearum species complex</taxon>
    </lineage>
</organism>
<evidence type="ECO:0000313" key="1">
    <source>
        <dbReference type="EMBL" id="KAF6835434.1"/>
    </source>
</evidence>
<dbReference type="InterPro" id="IPR009097">
    <property type="entry name" value="Cyclic_Pdiesterase"/>
</dbReference>
<gene>
    <name evidence="1" type="ORF">CPLU01_04305</name>
</gene>
<evidence type="ECO:0000313" key="2">
    <source>
        <dbReference type="Proteomes" id="UP000654918"/>
    </source>
</evidence>
<proteinExistence type="predicted"/>